<evidence type="ECO:0000313" key="2">
    <source>
        <dbReference type="Proteomes" id="UP000005446"/>
    </source>
</evidence>
<dbReference type="HOGENOM" id="CLU_3224689_0_0_1"/>
<keyword evidence="2" id="KW-1185">Reference proteome</keyword>
<sequence length="44" mass="4780">MFGALWFCGFSSDDARIHAVTLVGKLQDATSHPAVEVVRKSLFA</sequence>
<dbReference type="Proteomes" id="UP000005446">
    <property type="component" value="Unassembled WGS sequence"/>
</dbReference>
<reference evidence="1 2" key="1">
    <citation type="journal article" date="2012" name="Eukaryot. Cell">
        <title>Genome sequence of the fungus Glarea lozoyensis: the first genome sequence of a species from the Helotiaceae family.</title>
        <authorList>
            <person name="Youssar L."/>
            <person name="Gruening B.A."/>
            <person name="Erxleben A."/>
            <person name="Guenther S."/>
            <person name="Huettel W."/>
        </authorList>
    </citation>
    <scope>NUCLEOTIDE SEQUENCE [LARGE SCALE GENOMIC DNA]</scope>
    <source>
        <strain evidence="2">ATCC 74030 / MF5533</strain>
    </source>
</reference>
<gene>
    <name evidence="1" type="ORF">M7I_3609</name>
</gene>
<comment type="caution">
    <text evidence="1">The sequence shown here is derived from an EMBL/GenBank/DDBJ whole genome shotgun (WGS) entry which is preliminary data.</text>
</comment>
<proteinExistence type="predicted"/>
<dbReference type="EMBL" id="AGUE01000080">
    <property type="protein sequence ID" value="EHL00521.1"/>
    <property type="molecule type" value="Genomic_DNA"/>
</dbReference>
<name>H0ELY4_GLAL7</name>
<organism evidence="1 2">
    <name type="scientific">Glarea lozoyensis (strain ATCC 74030 / MF5533)</name>
    <dbReference type="NCBI Taxonomy" id="1104152"/>
    <lineage>
        <taxon>Eukaryota</taxon>
        <taxon>Fungi</taxon>
        <taxon>Dikarya</taxon>
        <taxon>Ascomycota</taxon>
        <taxon>Pezizomycotina</taxon>
        <taxon>Leotiomycetes</taxon>
        <taxon>Helotiales</taxon>
        <taxon>Helotiaceae</taxon>
        <taxon>Glarea</taxon>
    </lineage>
</organism>
<dbReference type="AlphaFoldDB" id="H0ELY4"/>
<evidence type="ECO:0000313" key="1">
    <source>
        <dbReference type="EMBL" id="EHL00521.1"/>
    </source>
</evidence>
<dbReference type="InParanoid" id="H0ELY4"/>
<protein>
    <submittedName>
        <fullName evidence="1">Uncharacterized protein</fullName>
    </submittedName>
</protein>
<accession>H0ELY4</accession>